<protein>
    <submittedName>
        <fullName evidence="2">DUF4375 domain-containing protein</fullName>
    </submittedName>
</protein>
<organism evidence="2 3">
    <name type="scientific">Gemella morbillorum</name>
    <dbReference type="NCBI Taxonomy" id="29391"/>
    <lineage>
        <taxon>Bacteria</taxon>
        <taxon>Bacillati</taxon>
        <taxon>Bacillota</taxon>
        <taxon>Bacilli</taxon>
        <taxon>Bacillales</taxon>
        <taxon>Gemellaceae</taxon>
        <taxon>Gemella</taxon>
    </lineage>
</organism>
<dbReference type="AlphaFoldDB" id="A0AAP9HBM1"/>
<evidence type="ECO:0000259" key="1">
    <source>
        <dbReference type="Pfam" id="PF14300"/>
    </source>
</evidence>
<dbReference type="EMBL" id="CP046314">
    <property type="protein sequence ID" value="QGS08583.1"/>
    <property type="molecule type" value="Genomic_DNA"/>
</dbReference>
<gene>
    <name evidence="2" type="ORF">FOC49_01150</name>
</gene>
<sequence length="165" mass="19728">MKRKYKQITLDDVKNFKDIWDILEPIYWTIDIYNSYEKHLQSAEPFTLEQRYLNATNGYLIEVNNGGHLQFLYNLTGIVWEDTLKGFRLFGMTELADNFQKVVDLFGGSIPFDNEERWNALESMDDNLEEFLEQADNFVYDYEGTFEDTYIKNHPEKFIFKQDLE</sequence>
<keyword evidence="3" id="KW-1185">Reference proteome</keyword>
<accession>A0AAP9HBM1</accession>
<feature type="domain" description="DNA mimic protein DMP19 C-terminal" evidence="1">
    <location>
        <begin position="46"/>
        <end position="154"/>
    </location>
</feature>
<proteinExistence type="predicted"/>
<dbReference type="InterPro" id="IPR025402">
    <property type="entry name" value="DMP19_C"/>
</dbReference>
<dbReference type="Gene3D" id="1.20.1420.60">
    <property type="match status" value="1"/>
</dbReference>
<evidence type="ECO:0000313" key="2">
    <source>
        <dbReference type="EMBL" id="QGS08583.1"/>
    </source>
</evidence>
<name>A0AAP9HBM1_9BACL</name>
<evidence type="ECO:0000313" key="3">
    <source>
        <dbReference type="Proteomes" id="UP000425411"/>
    </source>
</evidence>
<dbReference type="Pfam" id="PF14300">
    <property type="entry name" value="DMP19"/>
    <property type="match status" value="1"/>
</dbReference>
<reference evidence="2 3" key="1">
    <citation type="submission" date="2019-11" db="EMBL/GenBank/DDBJ databases">
        <title>FDA dAtabase for Regulatory Grade micrObial Sequences (FDA-ARGOS): Supporting development and validation of Infectious Disease Dx tests.</title>
        <authorList>
            <person name="Turner S."/>
            <person name="Byrd R."/>
            <person name="Tallon L."/>
            <person name="Sadzewicz L."/>
            <person name="Vavikolanu K."/>
            <person name="Mehta A."/>
            <person name="Aluvathingal J."/>
            <person name="Nadendla S."/>
            <person name="Myers T."/>
            <person name="Yan Y."/>
            <person name="Sichtig H."/>
        </authorList>
    </citation>
    <scope>NUCLEOTIDE SEQUENCE [LARGE SCALE GENOMIC DNA]</scope>
    <source>
        <strain evidence="2 3">FDAARGOS_741</strain>
    </source>
</reference>
<dbReference type="Proteomes" id="UP000425411">
    <property type="component" value="Chromosome"/>
</dbReference>